<evidence type="ECO:0000313" key="4">
    <source>
        <dbReference type="Proteomes" id="UP000594262"/>
    </source>
</evidence>
<name>A0A7M5X105_9CNID</name>
<dbReference type="Proteomes" id="UP000594262">
    <property type="component" value="Unplaced"/>
</dbReference>
<dbReference type="AlphaFoldDB" id="A0A7M5X105"/>
<evidence type="ECO:0000256" key="2">
    <source>
        <dbReference type="SAM" id="SignalP"/>
    </source>
</evidence>
<dbReference type="GeneID" id="136806129"/>
<dbReference type="RefSeq" id="XP_066918797.1">
    <property type="nucleotide sequence ID" value="XM_067062696.1"/>
</dbReference>
<dbReference type="EnsemblMetazoa" id="CLYHEMT016075.1">
    <property type="protein sequence ID" value="CLYHEMP016075.1"/>
    <property type="gene ID" value="CLYHEMG016075"/>
</dbReference>
<keyword evidence="2" id="KW-0732">Signal</keyword>
<proteinExistence type="predicted"/>
<evidence type="ECO:0000256" key="1">
    <source>
        <dbReference type="SAM" id="MobiDB-lite"/>
    </source>
</evidence>
<accession>A0A7M5X105</accession>
<feature type="chain" id="PRO_5029655476" description="ShKT domain-containing protein" evidence="2">
    <location>
        <begin position="19"/>
        <end position="220"/>
    </location>
</feature>
<protein>
    <recommendedName>
        <fullName evidence="5">ShKT domain-containing protein</fullName>
    </recommendedName>
</protein>
<feature type="region of interest" description="Disordered" evidence="1">
    <location>
        <begin position="60"/>
        <end position="93"/>
    </location>
</feature>
<keyword evidence="4" id="KW-1185">Reference proteome</keyword>
<evidence type="ECO:0000313" key="3">
    <source>
        <dbReference type="EnsemblMetazoa" id="CLYHEMP016075.1"/>
    </source>
</evidence>
<sequence length="220" mass="24486">MYLKTLVLCFLGLNFVKGQCVDKCVCHGFNFLAKDLVNDLCKLSKYYMKCPVTCNKCSTPTTTTTTTTTTKKPTTTTTTTTTKKPTTTTTTTTTTKKPITPISGVCGDYLSSCENLKGYEADILSSTCDAGYDARCPVSCGSCTPTSASRCANFDDNNYSCATRDCEDTSDLLEHFRVHLYCAKTCCQRDQQKRDSVVKFHERFHPRRHPNKLLIARSLF</sequence>
<reference evidence="3" key="1">
    <citation type="submission" date="2021-01" db="UniProtKB">
        <authorList>
            <consortium name="EnsemblMetazoa"/>
        </authorList>
    </citation>
    <scope>IDENTIFICATION</scope>
</reference>
<organism evidence="3 4">
    <name type="scientific">Clytia hemisphaerica</name>
    <dbReference type="NCBI Taxonomy" id="252671"/>
    <lineage>
        <taxon>Eukaryota</taxon>
        <taxon>Metazoa</taxon>
        <taxon>Cnidaria</taxon>
        <taxon>Hydrozoa</taxon>
        <taxon>Hydroidolina</taxon>
        <taxon>Leptothecata</taxon>
        <taxon>Obeliida</taxon>
        <taxon>Clytiidae</taxon>
        <taxon>Clytia</taxon>
    </lineage>
</organism>
<feature type="signal peptide" evidence="2">
    <location>
        <begin position="1"/>
        <end position="18"/>
    </location>
</feature>
<evidence type="ECO:0008006" key="5">
    <source>
        <dbReference type="Google" id="ProtNLM"/>
    </source>
</evidence>